<dbReference type="Proteomes" id="UP000800036">
    <property type="component" value="Unassembled WGS sequence"/>
</dbReference>
<dbReference type="EC" id="3.2.1.21" evidence="4"/>
<dbReference type="AlphaFoldDB" id="A0A6A5VK97"/>
<dbReference type="GO" id="GO:0009251">
    <property type="term" value="P:glucan catabolic process"/>
    <property type="evidence" value="ECO:0007669"/>
    <property type="project" value="TreeGrafter"/>
</dbReference>
<evidence type="ECO:0000256" key="7">
    <source>
        <dbReference type="ARBA" id="ARBA00022801"/>
    </source>
</evidence>
<dbReference type="Pfam" id="PF14310">
    <property type="entry name" value="Fn3-like"/>
    <property type="match status" value="1"/>
</dbReference>
<comment type="catalytic activity">
    <reaction evidence="1">
        <text>Hydrolysis of terminal, non-reducing beta-D-glucosyl residues with release of beta-D-glucose.</text>
        <dbReference type="EC" id="3.2.1.21"/>
    </reaction>
</comment>
<dbReference type="SMART" id="SM01217">
    <property type="entry name" value="Fn3_like"/>
    <property type="match status" value="1"/>
</dbReference>
<evidence type="ECO:0000256" key="1">
    <source>
        <dbReference type="ARBA" id="ARBA00000448"/>
    </source>
</evidence>
<evidence type="ECO:0000256" key="9">
    <source>
        <dbReference type="ARBA" id="ARBA00024983"/>
    </source>
</evidence>
<proteinExistence type="inferred from homology"/>
<evidence type="ECO:0000256" key="8">
    <source>
        <dbReference type="ARBA" id="ARBA00023295"/>
    </source>
</evidence>
<keyword evidence="6" id="KW-0732">Signal</keyword>
<keyword evidence="5" id="KW-0964">Secreted</keyword>
<evidence type="ECO:0000256" key="5">
    <source>
        <dbReference type="ARBA" id="ARBA00022525"/>
    </source>
</evidence>
<dbReference type="EMBL" id="ML976663">
    <property type="protein sequence ID" value="KAF1977395.1"/>
    <property type="molecule type" value="Genomic_DNA"/>
</dbReference>
<evidence type="ECO:0000313" key="11">
    <source>
        <dbReference type="EMBL" id="KAF1977395.1"/>
    </source>
</evidence>
<keyword evidence="8" id="KW-0326">Glycosidase</keyword>
<accession>A0A6A5VK97</accession>
<keyword evidence="12" id="KW-1185">Reference proteome</keyword>
<evidence type="ECO:0000313" key="12">
    <source>
        <dbReference type="Proteomes" id="UP000800036"/>
    </source>
</evidence>
<comment type="function">
    <text evidence="9">Beta-glucosidases are one of a number of cellulolytic enzymes involved in the degradation of cellulosic biomass. Catalyzes the last step releasing glucose from the inhibitory cellobiose.</text>
</comment>
<dbReference type="GO" id="GO:0008422">
    <property type="term" value="F:beta-glucosidase activity"/>
    <property type="evidence" value="ECO:0007669"/>
    <property type="project" value="UniProtKB-EC"/>
</dbReference>
<keyword evidence="7" id="KW-0378">Hydrolase</keyword>
<dbReference type="InterPro" id="IPR013783">
    <property type="entry name" value="Ig-like_fold"/>
</dbReference>
<sequence>MAWQADFDEGLTIDYRHFDAAGIEPLYAFGYGMAYTDFSLIHTLRLETQFPNGTLAARPQAQRESSPGGNPELWEPVLQIAAEVANTGTRAGAAVPQLYVSFPPDSMPKGTPSRVLRGFEKMWLEPGEKRKITFEMARRDVSYWDSGLQDWVVPSGAFTFYVGFSSREIVASTVISLR</sequence>
<feature type="domain" description="Fibronectin type III-like" evidence="10">
    <location>
        <begin position="94"/>
        <end position="166"/>
    </location>
</feature>
<dbReference type="PANTHER" id="PTHR42715">
    <property type="entry name" value="BETA-GLUCOSIDASE"/>
    <property type="match status" value="1"/>
</dbReference>
<evidence type="ECO:0000259" key="10">
    <source>
        <dbReference type="SMART" id="SM01217"/>
    </source>
</evidence>
<dbReference type="Gene3D" id="2.60.40.10">
    <property type="entry name" value="Immunoglobulins"/>
    <property type="match status" value="1"/>
</dbReference>
<evidence type="ECO:0000256" key="2">
    <source>
        <dbReference type="ARBA" id="ARBA00004613"/>
    </source>
</evidence>
<evidence type="ECO:0000256" key="3">
    <source>
        <dbReference type="ARBA" id="ARBA00005336"/>
    </source>
</evidence>
<gene>
    <name evidence="11" type="ORF">BU23DRAFT_295634</name>
</gene>
<dbReference type="Gene3D" id="3.40.50.1700">
    <property type="entry name" value="Glycoside hydrolase family 3 C-terminal domain"/>
    <property type="match status" value="1"/>
</dbReference>
<name>A0A6A5VK97_9PLEO</name>
<dbReference type="InterPro" id="IPR026891">
    <property type="entry name" value="Fn3-like"/>
</dbReference>
<comment type="similarity">
    <text evidence="3">Belongs to the glycosyl hydrolase 3 family.</text>
</comment>
<evidence type="ECO:0000256" key="6">
    <source>
        <dbReference type="ARBA" id="ARBA00022729"/>
    </source>
</evidence>
<dbReference type="PANTHER" id="PTHR42715:SF12">
    <property type="entry name" value="BETA-GLUCOSIDASE G-RELATED"/>
    <property type="match status" value="1"/>
</dbReference>
<protein>
    <recommendedName>
        <fullName evidence="4">beta-glucosidase</fullName>
        <ecNumber evidence="4">3.2.1.21</ecNumber>
    </recommendedName>
</protein>
<comment type="subcellular location">
    <subcellularLocation>
        <location evidence="2">Secreted</location>
    </subcellularLocation>
</comment>
<dbReference type="SUPFAM" id="SSF52279">
    <property type="entry name" value="Beta-D-glucan exohydrolase, C-terminal domain"/>
    <property type="match status" value="1"/>
</dbReference>
<dbReference type="GO" id="GO:0005576">
    <property type="term" value="C:extracellular region"/>
    <property type="evidence" value="ECO:0007669"/>
    <property type="project" value="UniProtKB-SubCell"/>
</dbReference>
<dbReference type="OrthoDB" id="416222at2759"/>
<dbReference type="InterPro" id="IPR050288">
    <property type="entry name" value="Cellulose_deg_GH3"/>
</dbReference>
<evidence type="ECO:0000256" key="4">
    <source>
        <dbReference type="ARBA" id="ARBA00012744"/>
    </source>
</evidence>
<reference evidence="11" key="1">
    <citation type="journal article" date="2020" name="Stud. Mycol.">
        <title>101 Dothideomycetes genomes: a test case for predicting lifestyles and emergence of pathogens.</title>
        <authorList>
            <person name="Haridas S."/>
            <person name="Albert R."/>
            <person name="Binder M."/>
            <person name="Bloem J."/>
            <person name="Labutti K."/>
            <person name="Salamov A."/>
            <person name="Andreopoulos B."/>
            <person name="Baker S."/>
            <person name="Barry K."/>
            <person name="Bills G."/>
            <person name="Bluhm B."/>
            <person name="Cannon C."/>
            <person name="Castanera R."/>
            <person name="Culley D."/>
            <person name="Daum C."/>
            <person name="Ezra D."/>
            <person name="Gonzalez J."/>
            <person name="Henrissat B."/>
            <person name="Kuo A."/>
            <person name="Liang C."/>
            <person name="Lipzen A."/>
            <person name="Lutzoni F."/>
            <person name="Magnuson J."/>
            <person name="Mondo S."/>
            <person name="Nolan M."/>
            <person name="Ohm R."/>
            <person name="Pangilinan J."/>
            <person name="Park H.-J."/>
            <person name="Ramirez L."/>
            <person name="Alfaro M."/>
            <person name="Sun H."/>
            <person name="Tritt A."/>
            <person name="Yoshinaga Y."/>
            <person name="Zwiers L.-H."/>
            <person name="Turgeon B."/>
            <person name="Goodwin S."/>
            <person name="Spatafora J."/>
            <person name="Crous P."/>
            <person name="Grigoriev I."/>
        </authorList>
    </citation>
    <scope>NUCLEOTIDE SEQUENCE</scope>
    <source>
        <strain evidence="11">CBS 107.79</strain>
    </source>
</reference>
<organism evidence="11 12">
    <name type="scientific">Bimuria novae-zelandiae CBS 107.79</name>
    <dbReference type="NCBI Taxonomy" id="1447943"/>
    <lineage>
        <taxon>Eukaryota</taxon>
        <taxon>Fungi</taxon>
        <taxon>Dikarya</taxon>
        <taxon>Ascomycota</taxon>
        <taxon>Pezizomycotina</taxon>
        <taxon>Dothideomycetes</taxon>
        <taxon>Pleosporomycetidae</taxon>
        <taxon>Pleosporales</taxon>
        <taxon>Massarineae</taxon>
        <taxon>Didymosphaeriaceae</taxon>
        <taxon>Bimuria</taxon>
    </lineage>
</organism>
<dbReference type="InterPro" id="IPR036881">
    <property type="entry name" value="Glyco_hydro_3_C_sf"/>
</dbReference>